<protein>
    <submittedName>
        <fullName evidence="2">Uncharacterized protein</fullName>
    </submittedName>
</protein>
<evidence type="ECO:0000313" key="2">
    <source>
        <dbReference type="EMBL" id="MDK9495629.1"/>
    </source>
</evidence>
<keyword evidence="3" id="KW-1185">Reference proteome</keyword>
<proteinExistence type="predicted"/>
<dbReference type="EMBL" id="JASITI010000007">
    <property type="protein sequence ID" value="MDK9495629.1"/>
    <property type="molecule type" value="Genomic_DNA"/>
</dbReference>
<organism evidence="2 3">
    <name type="scientific">Streptomyces katrae</name>
    <dbReference type="NCBI Taxonomy" id="68223"/>
    <lineage>
        <taxon>Bacteria</taxon>
        <taxon>Bacillati</taxon>
        <taxon>Actinomycetota</taxon>
        <taxon>Actinomycetes</taxon>
        <taxon>Kitasatosporales</taxon>
        <taxon>Streptomycetaceae</taxon>
        <taxon>Streptomyces</taxon>
    </lineage>
</organism>
<evidence type="ECO:0000256" key="1">
    <source>
        <dbReference type="SAM" id="MobiDB-lite"/>
    </source>
</evidence>
<reference evidence="2 3" key="1">
    <citation type="submission" date="2023-05" db="EMBL/GenBank/DDBJ databases">
        <title>Sequencing and Assembly of Streptomyces sp. NP73.</title>
        <authorList>
            <person name="Konwar A.N."/>
            <person name="Saikia K."/>
            <person name="Thakur D."/>
        </authorList>
    </citation>
    <scope>NUCLEOTIDE SEQUENCE [LARGE SCALE GENOMIC DNA]</scope>
    <source>
        <strain evidence="2 3">NP73</strain>
    </source>
</reference>
<dbReference type="RefSeq" id="WP_285341200.1">
    <property type="nucleotide sequence ID" value="NZ_JASITI010000007.1"/>
</dbReference>
<feature type="region of interest" description="Disordered" evidence="1">
    <location>
        <begin position="1"/>
        <end position="75"/>
    </location>
</feature>
<gene>
    <name evidence="2" type="ORF">QEZ40_006657</name>
</gene>
<sequence length="75" mass="8376">MSENRQHRWSRTPPAGPQDASGDLGNRRAGDAAPEDEAGGHTAKQQRPGIGREEQARPHRPPPHRPRPERESDDR</sequence>
<dbReference type="Proteomes" id="UP001223390">
    <property type="component" value="Unassembled WGS sequence"/>
</dbReference>
<feature type="compositionally biased region" description="Basic and acidic residues" evidence="1">
    <location>
        <begin position="66"/>
        <end position="75"/>
    </location>
</feature>
<comment type="caution">
    <text evidence="2">The sequence shown here is derived from an EMBL/GenBank/DDBJ whole genome shotgun (WGS) entry which is preliminary data.</text>
</comment>
<accession>A0ABT7GQN9</accession>
<name>A0ABT7GQN9_9ACTN</name>
<evidence type="ECO:0000313" key="3">
    <source>
        <dbReference type="Proteomes" id="UP001223390"/>
    </source>
</evidence>